<evidence type="ECO:0000313" key="1">
    <source>
        <dbReference type="EMBL" id="SQJ00571.1"/>
    </source>
</evidence>
<gene>
    <name evidence="1" type="ORF">NCTC12112_00858</name>
</gene>
<dbReference type="KEGG" id="ful:C4N20_11505"/>
<organism evidence="1 2">
    <name type="scientific">Fusobacterium ulcerans</name>
    <dbReference type="NCBI Taxonomy" id="861"/>
    <lineage>
        <taxon>Bacteria</taxon>
        <taxon>Fusobacteriati</taxon>
        <taxon>Fusobacteriota</taxon>
        <taxon>Fusobacteriia</taxon>
        <taxon>Fusobacteriales</taxon>
        <taxon>Fusobacteriaceae</taxon>
        <taxon>Fusobacterium</taxon>
    </lineage>
</organism>
<dbReference type="RefSeq" id="WP_005976492.1">
    <property type="nucleotide sequence ID" value="NZ_BAABXY010000001.1"/>
</dbReference>
<dbReference type="EMBL" id="LS483487">
    <property type="protein sequence ID" value="SQJ00571.1"/>
    <property type="molecule type" value="Genomic_DNA"/>
</dbReference>
<evidence type="ECO:0000313" key="2">
    <source>
        <dbReference type="Proteomes" id="UP000249008"/>
    </source>
</evidence>
<dbReference type="AlphaFoldDB" id="A0AAX1TPS6"/>
<sequence>MKTGYGERDITPDYPITMVGFYRADNLSKGILDRLYTQCALFSFDNEYSCIITIDSIGFTIEDSNYLRDTIGKVLKITRDKIMICFSHTHSAPNNGIERSYFDFICCKTLEAVNEAAANMNGVKAAWGSFETNIGENRRSENKSLDKRAGILKISDSKSGDIKLILLRVTAHANILSSDNYFISADYFGAIRKFLKEKYNCNIMITQGASGNVRPLYRQKNSDFLEIHSYEASLIQTDKNTPPAEAIEMINKTAYELYDGIDKIIHSIVPEEVYRMKMFSEIKRFYSDVPSLEKANEILIEAKEKAGIDGSSWLEEVKKLNNSKITEQHTDIEIQYFILNNGCLCGISEEIMCELALDVAEKTKNNQIYLGGYTNGCSGYFPTYEEFLKGGYEVVWSYLIYYIYHGRVSSLRKESGGILVDTIVSQFKNLHKI</sequence>
<accession>A0AAX1TPS6</accession>
<reference evidence="1 2" key="1">
    <citation type="submission" date="2018-06" db="EMBL/GenBank/DDBJ databases">
        <authorList>
            <consortium name="Pathogen Informatics"/>
            <person name="Doyle S."/>
        </authorList>
    </citation>
    <scope>NUCLEOTIDE SEQUENCE [LARGE SCALE GENOMIC DNA]</scope>
    <source>
        <strain evidence="1 2">NCTC12112</strain>
    </source>
</reference>
<dbReference type="Proteomes" id="UP000249008">
    <property type="component" value="Chromosome 1"/>
</dbReference>
<name>A0AAX1TPS6_9FUSO</name>
<dbReference type="GeneID" id="78455440"/>
<protein>
    <submittedName>
        <fullName evidence="1">Neutral/alkaline non-lysosomal ceramidase</fullName>
    </submittedName>
</protein>
<proteinExistence type="predicted"/>